<dbReference type="Proteomes" id="UP001244207">
    <property type="component" value="Unassembled WGS sequence"/>
</dbReference>
<dbReference type="EMBL" id="JAHMHS010000023">
    <property type="protein sequence ID" value="KAK1727616.1"/>
    <property type="molecule type" value="Genomic_DNA"/>
</dbReference>
<feature type="region of interest" description="Disordered" evidence="1">
    <location>
        <begin position="1"/>
        <end position="103"/>
    </location>
</feature>
<feature type="compositionally biased region" description="Basic residues" evidence="1">
    <location>
        <begin position="1"/>
        <end position="12"/>
    </location>
</feature>
<evidence type="ECO:0000256" key="1">
    <source>
        <dbReference type="SAM" id="MobiDB-lite"/>
    </source>
</evidence>
<comment type="caution">
    <text evidence="2">The sequence shown here is derived from an EMBL/GenBank/DDBJ whole genome shotgun (WGS) entry which is preliminary data.</text>
</comment>
<name>A0AAD8UUM2_GLOAC</name>
<reference evidence="2" key="1">
    <citation type="submission" date="2021-12" db="EMBL/GenBank/DDBJ databases">
        <title>Comparative genomics, transcriptomics and evolutionary studies reveal genomic signatures of adaptation to plant cell wall in hemibiotrophic fungi.</title>
        <authorList>
            <consortium name="DOE Joint Genome Institute"/>
            <person name="Baroncelli R."/>
            <person name="Diaz J.F."/>
            <person name="Benocci T."/>
            <person name="Peng M."/>
            <person name="Battaglia E."/>
            <person name="Haridas S."/>
            <person name="Andreopoulos W."/>
            <person name="Labutti K."/>
            <person name="Pangilinan J."/>
            <person name="Floch G.L."/>
            <person name="Makela M.R."/>
            <person name="Henrissat B."/>
            <person name="Grigoriev I.V."/>
            <person name="Crouch J.A."/>
            <person name="De Vries R.P."/>
            <person name="Sukno S.A."/>
            <person name="Thon M.R."/>
        </authorList>
    </citation>
    <scope>NUCLEOTIDE SEQUENCE</scope>
    <source>
        <strain evidence="2">CBS 112980</strain>
    </source>
</reference>
<feature type="compositionally biased region" description="Basic residues" evidence="1">
    <location>
        <begin position="41"/>
        <end position="55"/>
    </location>
</feature>
<proteinExistence type="predicted"/>
<organism evidence="2 3">
    <name type="scientific">Glomerella acutata</name>
    <name type="common">Colletotrichum acutatum</name>
    <dbReference type="NCBI Taxonomy" id="27357"/>
    <lineage>
        <taxon>Eukaryota</taxon>
        <taxon>Fungi</taxon>
        <taxon>Dikarya</taxon>
        <taxon>Ascomycota</taxon>
        <taxon>Pezizomycotina</taxon>
        <taxon>Sordariomycetes</taxon>
        <taxon>Hypocreomycetidae</taxon>
        <taxon>Glomerellales</taxon>
        <taxon>Glomerellaceae</taxon>
        <taxon>Colletotrichum</taxon>
        <taxon>Colletotrichum acutatum species complex</taxon>
    </lineage>
</organism>
<dbReference type="AlphaFoldDB" id="A0AAD8UUM2"/>
<evidence type="ECO:0000313" key="3">
    <source>
        <dbReference type="Proteomes" id="UP001244207"/>
    </source>
</evidence>
<protein>
    <submittedName>
        <fullName evidence="2">Uncharacterized protein</fullName>
    </submittedName>
</protein>
<keyword evidence="3" id="KW-1185">Reference proteome</keyword>
<evidence type="ECO:0000313" key="2">
    <source>
        <dbReference type="EMBL" id="KAK1727616.1"/>
    </source>
</evidence>
<sequence length="103" mass="11564">MSPFRHSTRIHSCKADNLHPHRQPPSTPGFWPPSKASRSTTQRRRKAHARHRTPSKPRVNSPQAQRRSRSPACRDSELRQEMVASTAEDVTGGVALDSFAISK</sequence>
<dbReference type="GeneID" id="85385535"/>
<gene>
    <name evidence="2" type="ORF">BDZ83DRAFT_197500</name>
</gene>
<dbReference type="RefSeq" id="XP_060367671.1">
    <property type="nucleotide sequence ID" value="XM_060501636.1"/>
</dbReference>
<accession>A0AAD8UUM2</accession>